<dbReference type="AlphaFoldDB" id="A0A0B8T2J5"/>
<evidence type="ECO:0000313" key="3">
    <source>
        <dbReference type="Proteomes" id="UP000031802"/>
    </source>
</evidence>
<dbReference type="PATRIC" id="fig|1229276.3.peg.657"/>
<keyword evidence="1" id="KW-1133">Transmembrane helix</keyword>
<accession>A0A0B8T2J5</accession>
<comment type="caution">
    <text evidence="2">The sequence shown here is derived from an EMBL/GenBank/DDBJ whole genome shotgun (WGS) entry which is preliminary data.</text>
</comment>
<name>A0A0B8T2J5_9SPHI</name>
<evidence type="ECO:0000256" key="1">
    <source>
        <dbReference type="SAM" id="Phobius"/>
    </source>
</evidence>
<dbReference type="Proteomes" id="UP000031802">
    <property type="component" value="Unassembled WGS sequence"/>
</dbReference>
<reference evidence="2 3" key="2">
    <citation type="journal article" date="2015" name="PLoS ONE">
        <title>Whole-Genome Optical Mapping and Finished Genome Sequence of Sphingobacterium deserti sp. nov., a New Species Isolated from the Western Desert of China.</title>
        <authorList>
            <person name="Teng C."/>
            <person name="Zhou Z."/>
            <person name="Molnar I."/>
            <person name="Li X."/>
            <person name="Tang R."/>
            <person name="Chen M."/>
            <person name="Wang L."/>
            <person name="Su S."/>
            <person name="Zhang W."/>
            <person name="Lin M."/>
        </authorList>
    </citation>
    <scope>NUCLEOTIDE SEQUENCE [LARGE SCALE GENOMIC DNA]</scope>
    <source>
        <strain evidence="3">ACCC05744</strain>
    </source>
</reference>
<evidence type="ECO:0008006" key="4">
    <source>
        <dbReference type="Google" id="ProtNLM"/>
    </source>
</evidence>
<feature type="transmembrane region" description="Helical" evidence="1">
    <location>
        <begin position="12"/>
        <end position="33"/>
    </location>
</feature>
<dbReference type="EMBL" id="JJMU01000010">
    <property type="protein sequence ID" value="KGE15532.1"/>
    <property type="molecule type" value="Genomic_DNA"/>
</dbReference>
<dbReference type="RefSeq" id="WP_037495231.1">
    <property type="nucleotide sequence ID" value="NZ_JJMU01000010.1"/>
</dbReference>
<dbReference type="eggNOG" id="COG1589">
    <property type="taxonomic scope" value="Bacteria"/>
</dbReference>
<dbReference type="OrthoDB" id="1466667at2"/>
<organism evidence="2 3">
    <name type="scientific">Sphingobacterium deserti</name>
    <dbReference type="NCBI Taxonomy" id="1229276"/>
    <lineage>
        <taxon>Bacteria</taxon>
        <taxon>Pseudomonadati</taxon>
        <taxon>Bacteroidota</taxon>
        <taxon>Sphingobacteriia</taxon>
        <taxon>Sphingobacteriales</taxon>
        <taxon>Sphingobacteriaceae</taxon>
        <taxon>Sphingobacterium</taxon>
    </lineage>
</organism>
<keyword evidence="3" id="KW-1185">Reference proteome</keyword>
<gene>
    <name evidence="2" type="ORF">DI53_0636</name>
</gene>
<evidence type="ECO:0000313" key="2">
    <source>
        <dbReference type="EMBL" id="KGE15532.1"/>
    </source>
</evidence>
<proteinExistence type="predicted"/>
<sequence length="275" mass="31062">MLKKLSHISWRLVGYGFLALLALVGIGMLMGLVKKKDQAQVCTSMRVMVGGKEAFIDQHDISDLVKSKFGRVVGKTLRQIPVEQIEKALMELPYVSSAEIFVDMDGVLQVAVQQREVLLRVVNKVGREYYIDTKGAKVPVTLRYVPHVLVANGNIKEGYQKALDTVETKLVKDLVSIVQHVKGDPLWSNQIVQLYVNDYGDIEIVPRVGTQQLVLGNASKLEEKLDRLVVFYKNILPRVGSDAYEKVNVKYDDQIICERRSGWMLDSLQLKMKMN</sequence>
<keyword evidence="1" id="KW-0472">Membrane</keyword>
<protein>
    <recommendedName>
        <fullName evidence="4">Cell division protein FtsQ</fullName>
    </recommendedName>
</protein>
<reference evidence="3" key="1">
    <citation type="submission" date="2014-04" db="EMBL/GenBank/DDBJ databases">
        <title>Whole-Genome optical mapping and complete genome sequence of Sphingobacterium deserti sp. nov., a new spaces isolated from desert in the west of China.</title>
        <authorList>
            <person name="Teng C."/>
            <person name="Zhou Z."/>
            <person name="Li X."/>
            <person name="Chen M."/>
            <person name="Lin M."/>
            <person name="Wang L."/>
            <person name="Su S."/>
            <person name="Zhang C."/>
            <person name="Zhang W."/>
        </authorList>
    </citation>
    <scope>NUCLEOTIDE SEQUENCE [LARGE SCALE GENOMIC DNA]</scope>
    <source>
        <strain evidence="3">ACCC05744</strain>
    </source>
</reference>
<dbReference type="STRING" id="1229276.DI53_0636"/>
<keyword evidence="1" id="KW-0812">Transmembrane</keyword>